<proteinExistence type="predicted"/>
<organism evidence="1 2">
    <name type="scientific">Fermentimonas caenicola</name>
    <dbReference type="NCBI Taxonomy" id="1562970"/>
    <lineage>
        <taxon>Bacteria</taxon>
        <taxon>Pseudomonadati</taxon>
        <taxon>Bacteroidota</taxon>
        <taxon>Bacteroidia</taxon>
        <taxon>Bacteroidales</taxon>
        <taxon>Dysgonomonadaceae</taxon>
        <taxon>Fermentimonas</taxon>
    </lineage>
</organism>
<name>A0A098C2N8_9BACT</name>
<accession>A0A098C2N8</accession>
<keyword evidence="2" id="KW-1185">Reference proteome</keyword>
<gene>
    <name evidence="1" type="ORF">ING2E5B_2455</name>
</gene>
<dbReference type="Proteomes" id="UP000032417">
    <property type="component" value="Chromosome 1"/>
</dbReference>
<protein>
    <submittedName>
        <fullName evidence="1">Uncharacterized protein</fullName>
    </submittedName>
</protein>
<dbReference type="KEGG" id="pbt:ING2E5B_2455"/>
<dbReference type="EMBL" id="LN515532">
    <property type="protein sequence ID" value="CEA17180.1"/>
    <property type="molecule type" value="Genomic_DNA"/>
</dbReference>
<evidence type="ECO:0000313" key="1">
    <source>
        <dbReference type="EMBL" id="CEA17180.1"/>
    </source>
</evidence>
<reference evidence="1 2" key="1">
    <citation type="submission" date="2014-08" db="EMBL/GenBank/DDBJ databases">
        <authorList>
            <person name="Wibberg D."/>
        </authorList>
    </citation>
    <scope>NUCLEOTIDE SEQUENCE [LARGE SCALE GENOMIC DNA]</scope>
    <source>
        <strain evidence="2">ING2-E5B</strain>
    </source>
</reference>
<dbReference type="HOGENOM" id="CLU_3314402_0_0_10"/>
<evidence type="ECO:0000313" key="2">
    <source>
        <dbReference type="Proteomes" id="UP000032417"/>
    </source>
</evidence>
<sequence length="39" mass="4417">MKLFLQNRLSGENAINQSNRANILITKHLHINAKSNQAD</sequence>
<dbReference type="AlphaFoldDB" id="A0A098C2N8"/>